<evidence type="ECO:0000313" key="9">
    <source>
        <dbReference type="EMBL" id="MCU6705364.1"/>
    </source>
</evidence>
<comment type="similarity">
    <text evidence="5 8">Belongs to the PTH family.</text>
</comment>
<feature type="binding site" evidence="8">
    <location>
        <position position="133"/>
    </location>
    <ligand>
        <name>tRNA</name>
        <dbReference type="ChEBI" id="CHEBI:17843"/>
    </ligand>
</feature>
<keyword evidence="8" id="KW-0963">Cytoplasm</keyword>
<dbReference type="PROSITE" id="PS01196">
    <property type="entry name" value="PEPT_TRNA_HYDROL_2"/>
    <property type="match status" value="1"/>
</dbReference>
<comment type="caution">
    <text evidence="9">The sequence shown here is derived from an EMBL/GenBank/DDBJ whole genome shotgun (WGS) entry which is preliminary data.</text>
</comment>
<feature type="active site" description="Proton acceptor" evidence="8">
    <location>
        <position position="40"/>
    </location>
</feature>
<dbReference type="SUPFAM" id="SSF53178">
    <property type="entry name" value="Peptidyl-tRNA hydrolase-like"/>
    <property type="match status" value="1"/>
</dbReference>
<comment type="function">
    <text evidence="8">Hydrolyzes ribosome-free peptidyl-tRNAs (with 1 or more amino acids incorporated), which drop off the ribosome during protein synthesis, or as a result of ribosome stalling.</text>
</comment>
<evidence type="ECO:0000313" key="10">
    <source>
        <dbReference type="Proteomes" id="UP001208131"/>
    </source>
</evidence>
<dbReference type="InterPro" id="IPR036416">
    <property type="entry name" value="Pept_tRNA_hydro_sf"/>
</dbReference>
<dbReference type="GO" id="GO:0006515">
    <property type="term" value="P:protein quality control for misfolded or incompletely synthesized proteins"/>
    <property type="evidence" value="ECO:0007669"/>
    <property type="project" value="UniProtKB-UniRule"/>
</dbReference>
<evidence type="ECO:0000256" key="8">
    <source>
        <dbReference type="HAMAP-Rule" id="MF_00083"/>
    </source>
</evidence>
<dbReference type="InterPro" id="IPR018171">
    <property type="entry name" value="Pept_tRNA_hydro_CS"/>
</dbReference>
<dbReference type="GO" id="GO:0000049">
    <property type="term" value="F:tRNA binding"/>
    <property type="evidence" value="ECO:0007669"/>
    <property type="project" value="UniProtKB-UniRule"/>
</dbReference>
<keyword evidence="4 8" id="KW-0694">RNA-binding</keyword>
<comment type="subcellular location">
    <subcellularLocation>
        <location evidence="8">Cytoplasm</location>
    </subcellularLocation>
</comment>
<dbReference type="GO" id="GO:0005737">
    <property type="term" value="C:cytoplasm"/>
    <property type="evidence" value="ECO:0007669"/>
    <property type="project" value="UniProtKB-SubCell"/>
</dbReference>
<evidence type="ECO:0000256" key="5">
    <source>
        <dbReference type="ARBA" id="ARBA00038063"/>
    </source>
</evidence>
<dbReference type="GO" id="GO:0004045">
    <property type="term" value="F:peptidyl-tRNA hydrolase activity"/>
    <property type="evidence" value="ECO:0007669"/>
    <property type="project" value="UniProtKB-UniRule"/>
</dbReference>
<dbReference type="PANTHER" id="PTHR17224">
    <property type="entry name" value="PEPTIDYL-TRNA HYDROLASE"/>
    <property type="match status" value="1"/>
</dbReference>
<sequence>MDIFEKLKKLSAERETAMGKPEYIIVGLGNPGVAYENTRHNAGFLAVAAMEKKYGFSVNTHKFKALVGRAVIGGKSCLVMKPETFMNNSGEAVSDAMDFYDIPLENVVVVYDDISLDVGKMRIRRNGSAGGHNGIKSIIALCGGQDFPRVKIGVGKKPHPDYNLADWVLSRFTDEEMKKLSDVDKNTCEAVELMVQGKINEAMNKFN</sequence>
<evidence type="ECO:0000256" key="6">
    <source>
        <dbReference type="ARBA" id="ARBA00048707"/>
    </source>
</evidence>
<dbReference type="CDD" id="cd00462">
    <property type="entry name" value="PTH"/>
    <property type="match status" value="1"/>
</dbReference>
<dbReference type="InterPro" id="IPR001328">
    <property type="entry name" value="Pept_tRNA_hydro"/>
</dbReference>
<proteinExistence type="inferred from homology"/>
<dbReference type="Proteomes" id="UP001208131">
    <property type="component" value="Unassembled WGS sequence"/>
</dbReference>
<keyword evidence="3 8" id="KW-0378">Hydrolase</keyword>
<comment type="subunit">
    <text evidence="8">Monomer.</text>
</comment>
<evidence type="ECO:0000256" key="1">
    <source>
        <dbReference type="ARBA" id="ARBA00013260"/>
    </source>
</evidence>
<feature type="binding site" evidence="8">
    <location>
        <position position="87"/>
    </location>
    <ligand>
        <name>tRNA</name>
        <dbReference type="ChEBI" id="CHEBI:17843"/>
    </ligand>
</feature>
<dbReference type="Gene3D" id="3.40.50.1470">
    <property type="entry name" value="Peptidyl-tRNA hydrolase"/>
    <property type="match status" value="1"/>
</dbReference>
<keyword evidence="2 8" id="KW-0820">tRNA-binding</keyword>
<feature type="binding site" evidence="8">
    <location>
        <position position="35"/>
    </location>
    <ligand>
        <name>tRNA</name>
        <dbReference type="ChEBI" id="CHEBI:17843"/>
    </ligand>
</feature>
<dbReference type="FunFam" id="3.40.50.1470:FF:000001">
    <property type="entry name" value="Peptidyl-tRNA hydrolase"/>
    <property type="match status" value="1"/>
</dbReference>
<feature type="site" description="Discriminates between blocked and unblocked aminoacyl-tRNA" evidence="8">
    <location>
        <position position="30"/>
    </location>
</feature>
<protein>
    <recommendedName>
        <fullName evidence="7 8">Peptidyl-tRNA hydrolase</fullName>
        <shortName evidence="8">Pth</shortName>
        <ecNumber evidence="1 8">3.1.1.29</ecNumber>
    </recommendedName>
</protein>
<dbReference type="RefSeq" id="WP_117865607.1">
    <property type="nucleotide sequence ID" value="NZ_JAOQJZ010000004.1"/>
</dbReference>
<evidence type="ECO:0000256" key="2">
    <source>
        <dbReference type="ARBA" id="ARBA00022555"/>
    </source>
</evidence>
<feature type="site" description="Stabilizes the basic form of H active site to accept a proton" evidence="8">
    <location>
        <position position="112"/>
    </location>
</feature>
<dbReference type="AlphaFoldDB" id="A0AAE3IG96"/>
<dbReference type="NCBIfam" id="TIGR00447">
    <property type="entry name" value="pth"/>
    <property type="match status" value="1"/>
</dbReference>
<keyword evidence="10" id="KW-1185">Reference proteome</keyword>
<dbReference type="PANTHER" id="PTHR17224:SF1">
    <property type="entry name" value="PEPTIDYL-TRNA HYDROLASE"/>
    <property type="match status" value="1"/>
</dbReference>
<gene>
    <name evidence="8 9" type="primary">pth</name>
    <name evidence="9" type="ORF">OCV57_05440</name>
</gene>
<accession>A0AAE3IG96</accession>
<name>A0AAE3IG96_9FIRM</name>
<feature type="binding site" evidence="8">
    <location>
        <position position="85"/>
    </location>
    <ligand>
        <name>tRNA</name>
        <dbReference type="ChEBI" id="CHEBI:17843"/>
    </ligand>
</feature>
<dbReference type="GO" id="GO:0072344">
    <property type="term" value="P:rescue of stalled ribosome"/>
    <property type="evidence" value="ECO:0007669"/>
    <property type="project" value="UniProtKB-UniRule"/>
</dbReference>
<comment type="catalytic activity">
    <reaction evidence="6 8">
        <text>an N-acyl-L-alpha-aminoacyl-tRNA + H2O = an N-acyl-L-amino acid + a tRNA + H(+)</text>
        <dbReference type="Rhea" id="RHEA:54448"/>
        <dbReference type="Rhea" id="RHEA-COMP:10123"/>
        <dbReference type="Rhea" id="RHEA-COMP:13883"/>
        <dbReference type="ChEBI" id="CHEBI:15377"/>
        <dbReference type="ChEBI" id="CHEBI:15378"/>
        <dbReference type="ChEBI" id="CHEBI:59874"/>
        <dbReference type="ChEBI" id="CHEBI:78442"/>
        <dbReference type="ChEBI" id="CHEBI:138191"/>
        <dbReference type="EC" id="3.1.1.29"/>
    </reaction>
</comment>
<reference evidence="9 10" key="1">
    <citation type="journal article" date="2021" name="ISME Commun">
        <title>Automated analysis of genomic sequences facilitates high-throughput and comprehensive description of bacteria.</title>
        <authorList>
            <person name="Hitch T.C.A."/>
        </authorList>
    </citation>
    <scope>NUCLEOTIDE SEQUENCE [LARGE SCALE GENOMIC DNA]</scope>
    <source>
        <strain evidence="9 10">Sanger_31</strain>
    </source>
</reference>
<dbReference type="HAMAP" id="MF_00083">
    <property type="entry name" value="Pept_tRNA_hydro_bact"/>
    <property type="match status" value="1"/>
</dbReference>
<dbReference type="Pfam" id="PF01195">
    <property type="entry name" value="Pept_tRNA_hydro"/>
    <property type="match status" value="1"/>
</dbReference>
<dbReference type="EC" id="3.1.1.29" evidence="1 8"/>
<evidence type="ECO:0000256" key="3">
    <source>
        <dbReference type="ARBA" id="ARBA00022801"/>
    </source>
</evidence>
<dbReference type="EMBL" id="JAOQJZ010000004">
    <property type="protein sequence ID" value="MCU6705364.1"/>
    <property type="molecule type" value="Genomic_DNA"/>
</dbReference>
<comment type="function">
    <text evidence="8">Catalyzes the release of premature peptidyl moieties from peptidyl-tRNA molecules trapped in stalled 50S ribosomal subunits, and thus maintains levels of free tRNAs and 50S ribosomes.</text>
</comment>
<organism evidence="9 10">
    <name type="scientific">Hominimerdicola aceti</name>
    <dbReference type="NCBI Taxonomy" id="2981726"/>
    <lineage>
        <taxon>Bacteria</taxon>
        <taxon>Bacillati</taxon>
        <taxon>Bacillota</taxon>
        <taxon>Clostridia</taxon>
        <taxon>Eubacteriales</taxon>
        <taxon>Oscillospiraceae</taxon>
        <taxon>Hominimerdicola</taxon>
    </lineage>
</organism>
<evidence type="ECO:0000256" key="7">
    <source>
        <dbReference type="ARBA" id="ARBA00050038"/>
    </source>
</evidence>
<evidence type="ECO:0000256" key="4">
    <source>
        <dbReference type="ARBA" id="ARBA00022884"/>
    </source>
</evidence>